<evidence type="ECO:0000313" key="1">
    <source>
        <dbReference type="EMBL" id="KRP59141.1"/>
    </source>
</evidence>
<protein>
    <submittedName>
        <fullName evidence="1">Uncharacterized protein</fullName>
    </submittedName>
</protein>
<sequence>MAVIAVVASRLAPRWAAQQPQIQPMRSIPFWKGGLPPPTRGKPARHRGLRLLPDSVVLSLHFV</sequence>
<dbReference type="Proteomes" id="UP000052019">
    <property type="component" value="Unassembled WGS sequence"/>
</dbReference>
<evidence type="ECO:0000313" key="4">
    <source>
        <dbReference type="Proteomes" id="UP000183126"/>
    </source>
</evidence>
<dbReference type="EMBL" id="LT629760">
    <property type="protein sequence ID" value="SDS72546.1"/>
    <property type="molecule type" value="Genomic_DNA"/>
</dbReference>
<proteinExistence type="predicted"/>
<gene>
    <name evidence="2" type="ORF">SAMN04490205_3426</name>
    <name evidence="1" type="ORF">TU79_17130</name>
</gene>
<accession>A0A0R2ZDR2</accession>
<name>A0A0R2ZDR2_9PSED</name>
<keyword evidence="4" id="KW-1185">Reference proteome</keyword>
<organism evidence="1 3">
    <name type="scientific">Pseudomonas trivialis</name>
    <dbReference type="NCBI Taxonomy" id="200450"/>
    <lineage>
        <taxon>Bacteria</taxon>
        <taxon>Pseudomonadati</taxon>
        <taxon>Pseudomonadota</taxon>
        <taxon>Gammaproteobacteria</taxon>
        <taxon>Pseudomonadales</taxon>
        <taxon>Pseudomonadaceae</taxon>
        <taxon>Pseudomonas</taxon>
    </lineage>
</organism>
<evidence type="ECO:0000313" key="2">
    <source>
        <dbReference type="EMBL" id="SDS72546.1"/>
    </source>
</evidence>
<reference evidence="1 3" key="1">
    <citation type="submission" date="2015-02" db="EMBL/GenBank/DDBJ databases">
        <title>Two Pseudomonas sp. nov. isolated from raw milk.</title>
        <authorList>
            <person name="Wenning M."/>
            <person name="von Neubeck M."/>
            <person name="Huptas C."/>
            <person name="Scherer S."/>
        </authorList>
    </citation>
    <scope>NUCLEOTIDE SEQUENCE [LARGE SCALE GENOMIC DNA]</scope>
    <source>
        <strain evidence="1 3">DSM 14937</strain>
    </source>
</reference>
<dbReference type="AlphaFoldDB" id="A0A0R2ZDR2"/>
<dbReference type="PATRIC" id="fig|200450.4.peg.343"/>
<dbReference type="Proteomes" id="UP000183126">
    <property type="component" value="Chromosome I"/>
</dbReference>
<dbReference type="EMBL" id="JYLK01000011">
    <property type="protein sequence ID" value="KRP59141.1"/>
    <property type="molecule type" value="Genomic_DNA"/>
</dbReference>
<reference evidence="2 4" key="2">
    <citation type="submission" date="2016-10" db="EMBL/GenBank/DDBJ databases">
        <authorList>
            <person name="Varghese N."/>
            <person name="Submissions S."/>
        </authorList>
    </citation>
    <scope>NUCLEOTIDE SEQUENCE [LARGE SCALE GENOMIC DNA]</scope>
    <source>
        <strain evidence="2 4">BS3111</strain>
    </source>
</reference>
<evidence type="ECO:0000313" key="3">
    <source>
        <dbReference type="Proteomes" id="UP000052019"/>
    </source>
</evidence>